<feature type="transmembrane region" description="Helical" evidence="1">
    <location>
        <begin position="46"/>
        <end position="66"/>
    </location>
</feature>
<sequence length="242" mass="26286">MGSEIIFIIPAVLGFAAMATLGGTLVVWLVWILARRWGPLSRRAGSSHFPIGATAAVLLAISLPAGCIRACQPIPQSESLRTVAAFEVPLTSAVDRANFLTILTAEARAEGLNLNVETAKEMERWAEMSPELRRSIQATVYRGGDLRQTEAYVSDMSHLGHAWISFTQGEDPALARRFRERLMSRAVERWPETLSVPVAQTGSLPNKEDLVRGFHGYEIDPAKMAGYICGTAPGNAPHSACD</sequence>
<name>A0ABV2R7L7_9CAUL</name>
<organism evidence="2 3">
    <name type="scientific">Brevundimonas faecalis</name>
    <dbReference type="NCBI Taxonomy" id="947378"/>
    <lineage>
        <taxon>Bacteria</taxon>
        <taxon>Pseudomonadati</taxon>
        <taxon>Pseudomonadota</taxon>
        <taxon>Alphaproteobacteria</taxon>
        <taxon>Caulobacterales</taxon>
        <taxon>Caulobacteraceae</taxon>
        <taxon>Brevundimonas</taxon>
    </lineage>
</organism>
<gene>
    <name evidence="2" type="ORF">ABIE19_000485</name>
</gene>
<evidence type="ECO:0000313" key="2">
    <source>
        <dbReference type="EMBL" id="MET4682576.1"/>
    </source>
</evidence>
<dbReference type="EMBL" id="JBEPTF010000001">
    <property type="protein sequence ID" value="MET4682576.1"/>
    <property type="molecule type" value="Genomic_DNA"/>
</dbReference>
<proteinExistence type="predicted"/>
<keyword evidence="1" id="KW-1133">Transmembrane helix</keyword>
<accession>A0ABV2R7L7</accession>
<evidence type="ECO:0000313" key="3">
    <source>
        <dbReference type="Proteomes" id="UP001549313"/>
    </source>
</evidence>
<keyword evidence="1" id="KW-0812">Transmembrane</keyword>
<dbReference type="Proteomes" id="UP001549313">
    <property type="component" value="Unassembled WGS sequence"/>
</dbReference>
<feature type="transmembrane region" description="Helical" evidence="1">
    <location>
        <begin position="6"/>
        <end position="34"/>
    </location>
</feature>
<evidence type="ECO:0000256" key="1">
    <source>
        <dbReference type="SAM" id="Phobius"/>
    </source>
</evidence>
<reference evidence="2 3" key="1">
    <citation type="submission" date="2024-06" db="EMBL/GenBank/DDBJ databases">
        <title>Sorghum-associated microbial communities from plants grown in Nebraska, USA.</title>
        <authorList>
            <person name="Schachtman D."/>
        </authorList>
    </citation>
    <scope>NUCLEOTIDE SEQUENCE [LARGE SCALE GENOMIC DNA]</scope>
    <source>
        <strain evidence="2 3">2814</strain>
    </source>
</reference>
<keyword evidence="1" id="KW-0472">Membrane</keyword>
<protein>
    <recommendedName>
        <fullName evidence="4">FtsX extracellular domain-containing protein</fullName>
    </recommendedName>
</protein>
<keyword evidence="3" id="KW-1185">Reference proteome</keyword>
<dbReference type="RefSeq" id="WP_354087522.1">
    <property type="nucleotide sequence ID" value="NZ_JBEPTF010000001.1"/>
</dbReference>
<comment type="caution">
    <text evidence="2">The sequence shown here is derived from an EMBL/GenBank/DDBJ whole genome shotgun (WGS) entry which is preliminary data.</text>
</comment>
<evidence type="ECO:0008006" key="4">
    <source>
        <dbReference type="Google" id="ProtNLM"/>
    </source>
</evidence>